<name>A0ABD2NCV6_9CUCU</name>
<dbReference type="InterPro" id="IPR013783">
    <property type="entry name" value="Ig-like_fold"/>
</dbReference>
<keyword evidence="2" id="KW-1185">Reference proteome</keyword>
<feature type="non-terminal residue" evidence="1">
    <location>
        <position position="113"/>
    </location>
</feature>
<gene>
    <name evidence="1" type="ORF">HHI36_011788</name>
</gene>
<protein>
    <submittedName>
        <fullName evidence="1">Uncharacterized protein</fullName>
    </submittedName>
</protein>
<evidence type="ECO:0000313" key="2">
    <source>
        <dbReference type="Proteomes" id="UP001516400"/>
    </source>
</evidence>
<dbReference type="EMBL" id="JABFTP020000103">
    <property type="protein sequence ID" value="KAL3276404.1"/>
    <property type="molecule type" value="Genomic_DNA"/>
</dbReference>
<organism evidence="1 2">
    <name type="scientific">Cryptolaemus montrouzieri</name>
    <dbReference type="NCBI Taxonomy" id="559131"/>
    <lineage>
        <taxon>Eukaryota</taxon>
        <taxon>Metazoa</taxon>
        <taxon>Ecdysozoa</taxon>
        <taxon>Arthropoda</taxon>
        <taxon>Hexapoda</taxon>
        <taxon>Insecta</taxon>
        <taxon>Pterygota</taxon>
        <taxon>Neoptera</taxon>
        <taxon>Endopterygota</taxon>
        <taxon>Coleoptera</taxon>
        <taxon>Polyphaga</taxon>
        <taxon>Cucujiformia</taxon>
        <taxon>Coccinelloidea</taxon>
        <taxon>Coccinellidae</taxon>
        <taxon>Scymninae</taxon>
        <taxon>Scymnini</taxon>
        <taxon>Cryptolaemus</taxon>
    </lineage>
</organism>
<dbReference type="Gene3D" id="2.60.40.10">
    <property type="entry name" value="Immunoglobulins"/>
    <property type="match status" value="1"/>
</dbReference>
<dbReference type="Proteomes" id="UP001516400">
    <property type="component" value="Unassembled WGS sequence"/>
</dbReference>
<comment type="caution">
    <text evidence="1">The sequence shown here is derived from an EMBL/GenBank/DDBJ whole genome shotgun (WGS) entry which is preliminary data.</text>
</comment>
<dbReference type="AlphaFoldDB" id="A0ABD2NCV6"/>
<reference evidence="1 2" key="1">
    <citation type="journal article" date="2021" name="BMC Biol.">
        <title>Horizontally acquired antibacterial genes associated with adaptive radiation of ladybird beetles.</title>
        <authorList>
            <person name="Li H.S."/>
            <person name="Tang X.F."/>
            <person name="Huang Y.H."/>
            <person name="Xu Z.Y."/>
            <person name="Chen M.L."/>
            <person name="Du X.Y."/>
            <person name="Qiu B.Y."/>
            <person name="Chen P.T."/>
            <person name="Zhang W."/>
            <person name="Slipinski A."/>
            <person name="Escalona H.E."/>
            <person name="Waterhouse R.M."/>
            <person name="Zwick A."/>
            <person name="Pang H."/>
        </authorList>
    </citation>
    <scope>NUCLEOTIDE SEQUENCE [LARGE SCALE GENOMIC DNA]</scope>
    <source>
        <strain evidence="1">SYSU2018</strain>
    </source>
</reference>
<feature type="non-terminal residue" evidence="1">
    <location>
        <position position="1"/>
    </location>
</feature>
<sequence>HSVKIVLDDEILLSNGGFPQPNNDDGKGLRYVIDQTNKPMLVTYSSIRLFWYCYEDRAHRVFGDFTFIVYVPLVEGPTFNITKVNRLHMGPYLCIASNGVPPSVSKRIMLIVH</sequence>
<accession>A0ABD2NCV6</accession>
<dbReference type="InterPro" id="IPR036179">
    <property type="entry name" value="Ig-like_dom_sf"/>
</dbReference>
<evidence type="ECO:0000313" key="1">
    <source>
        <dbReference type="EMBL" id="KAL3276404.1"/>
    </source>
</evidence>
<proteinExistence type="predicted"/>
<dbReference type="SUPFAM" id="SSF48726">
    <property type="entry name" value="Immunoglobulin"/>
    <property type="match status" value="1"/>
</dbReference>